<dbReference type="GO" id="GO:0000166">
    <property type="term" value="F:nucleotide binding"/>
    <property type="evidence" value="ECO:0007669"/>
    <property type="project" value="InterPro"/>
</dbReference>
<evidence type="ECO:0000313" key="4">
    <source>
        <dbReference type="Proteomes" id="UP000813461"/>
    </source>
</evidence>
<dbReference type="InterPro" id="IPR036291">
    <property type="entry name" value="NAD(P)-bd_dom_sf"/>
</dbReference>
<proteinExistence type="predicted"/>
<dbReference type="InterPro" id="IPR051317">
    <property type="entry name" value="Gfo/Idh/MocA_oxidoreduct"/>
</dbReference>
<evidence type="ECO:0008006" key="5">
    <source>
        <dbReference type="Google" id="ProtNLM"/>
    </source>
</evidence>
<sequence>MTTTQKRIGLIGLSAKGSWASGSHLGYFQNTKLYKITALQNSSKASAEAAAKEYKLDEVATYDSPEAIASDPNVDIVAVSVNVPQHYKLIKPALEAGKDIFVEWPLARNLSEAEELVQLAKAKGVRTLVGLQARQNPAIVKAKEIVESGKLGRILGTTMYGHGLIFGPIAWESFLYGYPIEAGANLVTIPFGHAIDALCYVLGEVKDISATLANLRPELDLLDSDGKSKGKVQKTAHDYVSITGRLVNGDGVVDATYAPGTSRTGRDFYWEINGTEASLVLEGSKGGGHIQMSQAKVKLANDEGVEEIEIEKADDRSFNVGKAWDAWAGVGKEQGYSVTTFEDALLRHKMIDAIYRSADRGTRENYL</sequence>
<dbReference type="PANTHER" id="PTHR43708">
    <property type="entry name" value="CONSERVED EXPRESSED OXIDOREDUCTASE (EUROFUNG)"/>
    <property type="match status" value="1"/>
</dbReference>
<gene>
    <name evidence="3" type="ORF">FB567DRAFT_538673</name>
</gene>
<dbReference type="PANTHER" id="PTHR43708:SF1">
    <property type="entry name" value="GALACTOSE_LACTOSE METABOLISM REGULATORY PROTEIN GAL80"/>
    <property type="match status" value="1"/>
</dbReference>
<evidence type="ECO:0000259" key="2">
    <source>
        <dbReference type="Pfam" id="PF22685"/>
    </source>
</evidence>
<name>A0A8K0QUH0_9PLEO</name>
<accession>A0A8K0QUH0</accession>
<keyword evidence="4" id="KW-1185">Reference proteome</keyword>
<dbReference type="SUPFAM" id="SSF55347">
    <property type="entry name" value="Glyceraldehyde-3-phosphate dehydrogenase-like, C-terminal domain"/>
    <property type="match status" value="1"/>
</dbReference>
<dbReference type="Pfam" id="PF01408">
    <property type="entry name" value="GFO_IDH_MocA"/>
    <property type="match status" value="1"/>
</dbReference>
<comment type="caution">
    <text evidence="3">The sequence shown here is derived from an EMBL/GenBank/DDBJ whole genome shotgun (WGS) entry which is preliminary data.</text>
</comment>
<protein>
    <recommendedName>
        <fullName evidence="5">NAD-binding Rossmann fold oxidoreductase family protein</fullName>
    </recommendedName>
</protein>
<reference evidence="3" key="1">
    <citation type="journal article" date="2021" name="Nat. Commun.">
        <title>Genetic determinants of endophytism in the Arabidopsis root mycobiome.</title>
        <authorList>
            <person name="Mesny F."/>
            <person name="Miyauchi S."/>
            <person name="Thiergart T."/>
            <person name="Pickel B."/>
            <person name="Atanasova L."/>
            <person name="Karlsson M."/>
            <person name="Huettel B."/>
            <person name="Barry K.W."/>
            <person name="Haridas S."/>
            <person name="Chen C."/>
            <person name="Bauer D."/>
            <person name="Andreopoulos W."/>
            <person name="Pangilinan J."/>
            <person name="LaButti K."/>
            <person name="Riley R."/>
            <person name="Lipzen A."/>
            <person name="Clum A."/>
            <person name="Drula E."/>
            <person name="Henrissat B."/>
            <person name="Kohler A."/>
            <person name="Grigoriev I.V."/>
            <person name="Martin F.M."/>
            <person name="Hacquard S."/>
        </authorList>
    </citation>
    <scope>NUCLEOTIDE SEQUENCE</scope>
    <source>
        <strain evidence="3">MPI-SDFR-AT-0120</strain>
    </source>
</reference>
<dbReference type="Proteomes" id="UP000813461">
    <property type="component" value="Unassembled WGS sequence"/>
</dbReference>
<dbReference type="AlphaFoldDB" id="A0A8K0QUH0"/>
<dbReference type="InterPro" id="IPR000683">
    <property type="entry name" value="Gfo/Idh/MocA-like_OxRdtase_N"/>
</dbReference>
<dbReference type="Pfam" id="PF22685">
    <property type="entry name" value="Gal80p_C-like"/>
    <property type="match status" value="1"/>
</dbReference>
<dbReference type="Gene3D" id="3.40.50.720">
    <property type="entry name" value="NAD(P)-binding Rossmann-like Domain"/>
    <property type="match status" value="1"/>
</dbReference>
<evidence type="ECO:0000259" key="1">
    <source>
        <dbReference type="Pfam" id="PF01408"/>
    </source>
</evidence>
<feature type="domain" description="Gal80p-like C-terminal" evidence="2">
    <location>
        <begin position="137"/>
        <end position="283"/>
    </location>
</feature>
<dbReference type="SUPFAM" id="SSF51735">
    <property type="entry name" value="NAD(P)-binding Rossmann-fold domains"/>
    <property type="match status" value="1"/>
</dbReference>
<evidence type="ECO:0000313" key="3">
    <source>
        <dbReference type="EMBL" id="KAH7071708.1"/>
    </source>
</evidence>
<dbReference type="Gene3D" id="3.30.360.10">
    <property type="entry name" value="Dihydrodipicolinate Reductase, domain 2"/>
    <property type="match status" value="1"/>
</dbReference>
<organism evidence="3 4">
    <name type="scientific">Paraphoma chrysanthemicola</name>
    <dbReference type="NCBI Taxonomy" id="798071"/>
    <lineage>
        <taxon>Eukaryota</taxon>
        <taxon>Fungi</taxon>
        <taxon>Dikarya</taxon>
        <taxon>Ascomycota</taxon>
        <taxon>Pezizomycotina</taxon>
        <taxon>Dothideomycetes</taxon>
        <taxon>Pleosporomycetidae</taxon>
        <taxon>Pleosporales</taxon>
        <taxon>Pleosporineae</taxon>
        <taxon>Phaeosphaeriaceae</taxon>
        <taxon>Paraphoma</taxon>
    </lineage>
</organism>
<dbReference type="OrthoDB" id="64915at2759"/>
<feature type="domain" description="Gfo/Idh/MocA-like oxidoreductase N-terminal" evidence="1">
    <location>
        <begin position="7"/>
        <end position="130"/>
    </location>
</feature>
<dbReference type="EMBL" id="JAGMVJ010000024">
    <property type="protein sequence ID" value="KAH7071708.1"/>
    <property type="molecule type" value="Genomic_DNA"/>
</dbReference>
<dbReference type="InterPro" id="IPR055080">
    <property type="entry name" value="Gal80p-like_C"/>
</dbReference>